<dbReference type="Pfam" id="PF00197">
    <property type="entry name" value="Kunitz_legume"/>
    <property type="match status" value="1"/>
</dbReference>
<dbReference type="PRINTS" id="PR00291">
    <property type="entry name" value="KUNITZINHBTR"/>
</dbReference>
<dbReference type="PANTHER" id="PTHR33107">
    <property type="entry name" value="KUNITZ TRYPSIN INHIBITOR 2"/>
    <property type="match status" value="1"/>
</dbReference>
<evidence type="ECO:0000313" key="3">
    <source>
        <dbReference type="EMBL" id="AUR26478.1"/>
    </source>
</evidence>
<sequence>MASRGMAATADDVAVLDTSGQPLLRGVEYYIKPAVTGDGGNFSLVDRNGSCPFYVGQENATSTGGIPVTFSPYMEEESVVRELRNFKVEFSGNTTCNQSTVWKVGEVDLVTETRLIGTGDNASFLNYFSVDKGEEEPLVNGSYGLRWCPTQLCPYCRFACAYVDVLVENGTRLLSLNETAAFPVVFERATI</sequence>
<proteinExistence type="evidence at transcript level"/>
<evidence type="ECO:0000256" key="2">
    <source>
        <dbReference type="ARBA" id="ARBA00023157"/>
    </source>
</evidence>
<dbReference type="SMART" id="SM00452">
    <property type="entry name" value="STI"/>
    <property type="match status" value="1"/>
</dbReference>
<dbReference type="CDD" id="cd23367">
    <property type="entry name" value="beta-trefoil_STI_KPI104-like"/>
    <property type="match status" value="1"/>
</dbReference>
<protein>
    <submittedName>
        <fullName evidence="3">Kunitz-type serine protease inhibitor</fullName>
    </submittedName>
</protein>
<dbReference type="EMBL" id="MF401364">
    <property type="protein sequence ID" value="AUR26478.1"/>
    <property type="molecule type" value="mRNA"/>
</dbReference>
<dbReference type="AlphaFoldDB" id="A0A2I7M675"/>
<evidence type="ECO:0000256" key="1">
    <source>
        <dbReference type="ARBA" id="ARBA00005440"/>
    </source>
</evidence>
<name>A0A2I7M675_9ROSA</name>
<dbReference type="Gene3D" id="2.80.10.50">
    <property type="match status" value="1"/>
</dbReference>
<dbReference type="SUPFAM" id="SSF50386">
    <property type="entry name" value="STI-like"/>
    <property type="match status" value="1"/>
</dbReference>
<accession>A0A2I7M675</accession>
<organism evidence="3">
    <name type="scientific">Morus notabilis</name>
    <dbReference type="NCBI Taxonomy" id="981085"/>
    <lineage>
        <taxon>Eukaryota</taxon>
        <taxon>Viridiplantae</taxon>
        <taxon>Streptophyta</taxon>
        <taxon>Embryophyta</taxon>
        <taxon>Tracheophyta</taxon>
        <taxon>Spermatophyta</taxon>
        <taxon>Magnoliopsida</taxon>
        <taxon>eudicotyledons</taxon>
        <taxon>Gunneridae</taxon>
        <taxon>Pentapetalae</taxon>
        <taxon>rosids</taxon>
        <taxon>fabids</taxon>
        <taxon>Rosales</taxon>
        <taxon>Moraceae</taxon>
        <taxon>Moreae</taxon>
        <taxon>Morus</taxon>
    </lineage>
</organism>
<dbReference type="PANTHER" id="PTHR33107:SF81">
    <property type="entry name" value="TRYPSIN INHIBITOR A"/>
    <property type="match status" value="1"/>
</dbReference>
<dbReference type="InterPro" id="IPR011065">
    <property type="entry name" value="Kunitz_inhibitor_STI-like_sf"/>
</dbReference>
<comment type="similarity">
    <text evidence="1">Belongs to the protease inhibitor I3 (leguminous Kunitz-type inhibitor) family.</text>
</comment>
<dbReference type="GO" id="GO:0004866">
    <property type="term" value="F:endopeptidase inhibitor activity"/>
    <property type="evidence" value="ECO:0007669"/>
    <property type="project" value="InterPro"/>
</dbReference>
<keyword evidence="2" id="KW-1015">Disulfide bond</keyword>
<reference evidence="3" key="1">
    <citation type="submission" date="2017-06" db="EMBL/GenBank/DDBJ databases">
        <title>Biotic stress-induced expression of mulberry kunitz-type serine protease inhibitors and identification of MaKPI-9 exhibiting stability to silkworm gut proteinases.</title>
        <authorList>
            <person name="Hao H."/>
            <person name="Liang J."/>
        </authorList>
    </citation>
    <scope>NUCLEOTIDE SEQUENCE</scope>
    <source>
        <strain evidence="3">Morus010983</strain>
        <tissue evidence="3">Leaf</tissue>
    </source>
</reference>
<dbReference type="InterPro" id="IPR002160">
    <property type="entry name" value="Prot_inh_Kunz-lg"/>
</dbReference>